<keyword evidence="6" id="KW-0479">Metal-binding</keyword>
<dbReference type="InterPro" id="IPR050476">
    <property type="entry name" value="Insect_CytP450_Detox"/>
</dbReference>
<evidence type="ECO:0000256" key="2">
    <source>
        <dbReference type="ARBA" id="ARBA00004524"/>
    </source>
</evidence>
<dbReference type="EMBL" id="KK853131">
    <property type="protein sequence ID" value="KDR10940.1"/>
    <property type="molecule type" value="Genomic_DNA"/>
</dbReference>
<keyword evidence="12" id="KW-0472">Membrane</keyword>
<keyword evidence="8" id="KW-0492">Microsome</keyword>
<keyword evidence="5" id="KW-0349">Heme</keyword>
<name>A0A067QXS9_ZOONE</name>
<evidence type="ECO:0000256" key="1">
    <source>
        <dbReference type="ARBA" id="ARBA00001971"/>
    </source>
</evidence>
<evidence type="ECO:0000256" key="3">
    <source>
        <dbReference type="ARBA" id="ARBA00004586"/>
    </source>
</evidence>
<organism evidence="13 14">
    <name type="scientific">Zootermopsis nevadensis</name>
    <name type="common">Dampwood termite</name>
    <dbReference type="NCBI Taxonomy" id="136037"/>
    <lineage>
        <taxon>Eukaryota</taxon>
        <taxon>Metazoa</taxon>
        <taxon>Ecdysozoa</taxon>
        <taxon>Arthropoda</taxon>
        <taxon>Hexapoda</taxon>
        <taxon>Insecta</taxon>
        <taxon>Pterygota</taxon>
        <taxon>Neoptera</taxon>
        <taxon>Polyneoptera</taxon>
        <taxon>Dictyoptera</taxon>
        <taxon>Blattodea</taxon>
        <taxon>Blattoidea</taxon>
        <taxon>Termitoidae</taxon>
        <taxon>Termopsidae</taxon>
        <taxon>Zootermopsis</taxon>
    </lineage>
</organism>
<gene>
    <name evidence="13" type="ORF">L798_14464</name>
</gene>
<keyword evidence="7" id="KW-0256">Endoplasmic reticulum</keyword>
<dbReference type="STRING" id="136037.A0A067QXS9"/>
<keyword evidence="10" id="KW-0408">Iron</keyword>
<dbReference type="InParanoid" id="A0A067QXS9"/>
<keyword evidence="9" id="KW-0560">Oxidoreductase</keyword>
<dbReference type="Gene3D" id="1.10.630.10">
    <property type="entry name" value="Cytochrome P450"/>
    <property type="match status" value="1"/>
</dbReference>
<comment type="subcellular location">
    <subcellularLocation>
        <location evidence="3">Endoplasmic reticulum membrane</location>
    </subcellularLocation>
    <subcellularLocation>
        <location evidence="2">Microsome membrane</location>
    </subcellularLocation>
</comment>
<evidence type="ECO:0000256" key="12">
    <source>
        <dbReference type="ARBA" id="ARBA00023136"/>
    </source>
</evidence>
<evidence type="ECO:0000256" key="6">
    <source>
        <dbReference type="ARBA" id="ARBA00022723"/>
    </source>
</evidence>
<keyword evidence="11" id="KW-0503">Monooxygenase</keyword>
<evidence type="ECO:0000313" key="13">
    <source>
        <dbReference type="EMBL" id="KDR10940.1"/>
    </source>
</evidence>
<dbReference type="AlphaFoldDB" id="A0A067QXS9"/>
<comment type="cofactor">
    <cofactor evidence="1">
        <name>heme</name>
        <dbReference type="ChEBI" id="CHEBI:30413"/>
    </cofactor>
</comment>
<dbReference type="eggNOG" id="KOG0158">
    <property type="taxonomic scope" value="Eukaryota"/>
</dbReference>
<dbReference type="SUPFAM" id="SSF48264">
    <property type="entry name" value="Cytochrome P450"/>
    <property type="match status" value="1"/>
</dbReference>
<dbReference type="OMA" id="MFRENME"/>
<dbReference type="GO" id="GO:0016705">
    <property type="term" value="F:oxidoreductase activity, acting on paired donors, with incorporation or reduction of molecular oxygen"/>
    <property type="evidence" value="ECO:0007669"/>
    <property type="project" value="InterPro"/>
</dbReference>
<reference evidence="13 14" key="1">
    <citation type="journal article" date="2014" name="Nat. Commun.">
        <title>Molecular traces of alternative social organization in a termite genome.</title>
        <authorList>
            <person name="Terrapon N."/>
            <person name="Li C."/>
            <person name="Robertson H.M."/>
            <person name="Ji L."/>
            <person name="Meng X."/>
            <person name="Booth W."/>
            <person name="Chen Z."/>
            <person name="Childers C.P."/>
            <person name="Glastad K.M."/>
            <person name="Gokhale K."/>
            <person name="Gowin J."/>
            <person name="Gronenberg W."/>
            <person name="Hermansen R.A."/>
            <person name="Hu H."/>
            <person name="Hunt B.G."/>
            <person name="Huylmans A.K."/>
            <person name="Khalil S.M."/>
            <person name="Mitchell R.D."/>
            <person name="Munoz-Torres M.C."/>
            <person name="Mustard J.A."/>
            <person name="Pan H."/>
            <person name="Reese J.T."/>
            <person name="Scharf M.E."/>
            <person name="Sun F."/>
            <person name="Vogel H."/>
            <person name="Xiao J."/>
            <person name="Yang W."/>
            <person name="Yang Z."/>
            <person name="Yang Z."/>
            <person name="Zhou J."/>
            <person name="Zhu J."/>
            <person name="Brent C.S."/>
            <person name="Elsik C.G."/>
            <person name="Goodisman M.A."/>
            <person name="Liberles D.A."/>
            <person name="Roe R.M."/>
            <person name="Vargo E.L."/>
            <person name="Vilcinskas A."/>
            <person name="Wang J."/>
            <person name="Bornberg-Bauer E."/>
            <person name="Korb J."/>
            <person name="Zhang G."/>
            <person name="Liebig J."/>
        </authorList>
    </citation>
    <scope>NUCLEOTIDE SEQUENCE [LARGE SCALE GENOMIC DNA]</scope>
    <source>
        <tissue evidence="13">Whole organism</tissue>
    </source>
</reference>
<dbReference type="InterPro" id="IPR036396">
    <property type="entry name" value="Cyt_P450_sf"/>
</dbReference>
<keyword evidence="14" id="KW-1185">Reference proteome</keyword>
<dbReference type="GO" id="GO:0004497">
    <property type="term" value="F:monooxygenase activity"/>
    <property type="evidence" value="ECO:0007669"/>
    <property type="project" value="UniProtKB-KW"/>
</dbReference>
<accession>A0A067QXS9</accession>
<dbReference type="PANTHER" id="PTHR24292:SF54">
    <property type="entry name" value="CYP9F3-RELATED"/>
    <property type="match status" value="1"/>
</dbReference>
<evidence type="ECO:0000256" key="8">
    <source>
        <dbReference type="ARBA" id="ARBA00022848"/>
    </source>
</evidence>
<evidence type="ECO:0000256" key="7">
    <source>
        <dbReference type="ARBA" id="ARBA00022824"/>
    </source>
</evidence>
<sequence length="118" mass="13931">MTNVVATCAFGVNGNAIKNPESEFRRMGRNMIEPNYWKNVKITIILLVPWIADLFNLRFITRTVEDFFRRLVKEVVMYREQNKVTRADYLQYLINLKNKELDGDSINDHDFTPQKTSK</sequence>
<protein>
    <submittedName>
        <fullName evidence="13">Putative cytochrome P450 6a21</fullName>
    </submittedName>
</protein>
<comment type="similarity">
    <text evidence="4">Belongs to the cytochrome P450 family.</text>
</comment>
<evidence type="ECO:0000256" key="5">
    <source>
        <dbReference type="ARBA" id="ARBA00022617"/>
    </source>
</evidence>
<dbReference type="PANTHER" id="PTHR24292">
    <property type="entry name" value="CYTOCHROME P450"/>
    <property type="match status" value="1"/>
</dbReference>
<dbReference type="Proteomes" id="UP000027135">
    <property type="component" value="Unassembled WGS sequence"/>
</dbReference>
<dbReference type="GO" id="GO:0005789">
    <property type="term" value="C:endoplasmic reticulum membrane"/>
    <property type="evidence" value="ECO:0007669"/>
    <property type="project" value="UniProtKB-SubCell"/>
</dbReference>
<evidence type="ECO:0000256" key="4">
    <source>
        <dbReference type="ARBA" id="ARBA00010617"/>
    </source>
</evidence>
<dbReference type="GO" id="GO:0005506">
    <property type="term" value="F:iron ion binding"/>
    <property type="evidence" value="ECO:0007669"/>
    <property type="project" value="InterPro"/>
</dbReference>
<evidence type="ECO:0000256" key="11">
    <source>
        <dbReference type="ARBA" id="ARBA00023033"/>
    </source>
</evidence>
<evidence type="ECO:0000256" key="10">
    <source>
        <dbReference type="ARBA" id="ARBA00023004"/>
    </source>
</evidence>
<proteinExistence type="inferred from homology"/>
<evidence type="ECO:0000313" key="14">
    <source>
        <dbReference type="Proteomes" id="UP000027135"/>
    </source>
</evidence>
<evidence type="ECO:0000256" key="9">
    <source>
        <dbReference type="ARBA" id="ARBA00023002"/>
    </source>
</evidence>
<dbReference type="GO" id="GO:0020037">
    <property type="term" value="F:heme binding"/>
    <property type="evidence" value="ECO:0007669"/>
    <property type="project" value="InterPro"/>
</dbReference>